<comment type="similarity">
    <text evidence="2">Belongs to the amino acid/polyamine transporter 2 family.</text>
</comment>
<dbReference type="PANTHER" id="PTHR22950:SF479">
    <property type="entry name" value="AMINO ACID TRANSPORTER (EUROFUNG)-RELATED"/>
    <property type="match status" value="1"/>
</dbReference>
<feature type="transmembrane region" description="Helical" evidence="6">
    <location>
        <begin position="352"/>
        <end position="374"/>
    </location>
</feature>
<dbReference type="Pfam" id="PF01490">
    <property type="entry name" value="Aa_trans"/>
    <property type="match status" value="1"/>
</dbReference>
<evidence type="ECO:0000313" key="9">
    <source>
        <dbReference type="Proteomes" id="UP000800092"/>
    </source>
</evidence>
<evidence type="ECO:0000256" key="3">
    <source>
        <dbReference type="ARBA" id="ARBA00022692"/>
    </source>
</evidence>
<keyword evidence="9" id="KW-1185">Reference proteome</keyword>
<organism evidence="8 9">
    <name type="scientific">Viridothelium virens</name>
    <name type="common">Speckled blister lichen</name>
    <name type="synonym">Trypethelium virens</name>
    <dbReference type="NCBI Taxonomy" id="1048519"/>
    <lineage>
        <taxon>Eukaryota</taxon>
        <taxon>Fungi</taxon>
        <taxon>Dikarya</taxon>
        <taxon>Ascomycota</taxon>
        <taxon>Pezizomycotina</taxon>
        <taxon>Dothideomycetes</taxon>
        <taxon>Dothideomycetes incertae sedis</taxon>
        <taxon>Trypetheliales</taxon>
        <taxon>Trypetheliaceae</taxon>
        <taxon>Viridothelium</taxon>
    </lineage>
</organism>
<proteinExistence type="inferred from homology"/>
<evidence type="ECO:0000256" key="1">
    <source>
        <dbReference type="ARBA" id="ARBA00004141"/>
    </source>
</evidence>
<feature type="domain" description="Amino acid transporter transmembrane" evidence="7">
    <location>
        <begin position="3"/>
        <end position="375"/>
    </location>
</feature>
<feature type="transmembrane region" description="Helical" evidence="6">
    <location>
        <begin position="313"/>
        <end position="340"/>
    </location>
</feature>
<evidence type="ECO:0000256" key="4">
    <source>
        <dbReference type="ARBA" id="ARBA00022989"/>
    </source>
</evidence>
<comment type="subcellular location">
    <subcellularLocation>
        <location evidence="1">Membrane</location>
        <topology evidence="1">Multi-pass membrane protein</topology>
    </subcellularLocation>
</comment>
<evidence type="ECO:0000256" key="6">
    <source>
        <dbReference type="SAM" id="Phobius"/>
    </source>
</evidence>
<feature type="transmembrane region" description="Helical" evidence="6">
    <location>
        <begin position="245"/>
        <end position="265"/>
    </location>
</feature>
<feature type="transmembrane region" description="Helical" evidence="6">
    <location>
        <begin position="70"/>
        <end position="91"/>
    </location>
</feature>
<keyword evidence="5 6" id="KW-0472">Membrane</keyword>
<reference evidence="8" key="1">
    <citation type="journal article" date="2020" name="Stud. Mycol.">
        <title>101 Dothideomycetes genomes: a test case for predicting lifestyles and emergence of pathogens.</title>
        <authorList>
            <person name="Haridas S."/>
            <person name="Albert R."/>
            <person name="Binder M."/>
            <person name="Bloem J."/>
            <person name="Labutti K."/>
            <person name="Salamov A."/>
            <person name="Andreopoulos B."/>
            <person name="Baker S."/>
            <person name="Barry K."/>
            <person name="Bills G."/>
            <person name="Bluhm B."/>
            <person name="Cannon C."/>
            <person name="Castanera R."/>
            <person name="Culley D."/>
            <person name="Daum C."/>
            <person name="Ezra D."/>
            <person name="Gonzalez J."/>
            <person name="Henrissat B."/>
            <person name="Kuo A."/>
            <person name="Liang C."/>
            <person name="Lipzen A."/>
            <person name="Lutzoni F."/>
            <person name="Magnuson J."/>
            <person name="Mondo S."/>
            <person name="Nolan M."/>
            <person name="Ohm R."/>
            <person name="Pangilinan J."/>
            <person name="Park H.-J."/>
            <person name="Ramirez L."/>
            <person name="Alfaro M."/>
            <person name="Sun H."/>
            <person name="Tritt A."/>
            <person name="Yoshinaga Y."/>
            <person name="Zwiers L.-H."/>
            <person name="Turgeon B."/>
            <person name="Goodwin S."/>
            <person name="Spatafora J."/>
            <person name="Crous P."/>
            <person name="Grigoriev I."/>
        </authorList>
    </citation>
    <scope>NUCLEOTIDE SEQUENCE</scope>
    <source>
        <strain evidence="8">Tuck. ex Michener</strain>
    </source>
</reference>
<dbReference type="Proteomes" id="UP000800092">
    <property type="component" value="Unassembled WGS sequence"/>
</dbReference>
<keyword evidence="3 6" id="KW-0812">Transmembrane</keyword>
<feature type="transmembrane region" description="Helical" evidence="6">
    <location>
        <begin position="97"/>
        <end position="119"/>
    </location>
</feature>
<evidence type="ECO:0000259" key="7">
    <source>
        <dbReference type="Pfam" id="PF01490"/>
    </source>
</evidence>
<feature type="transmembrane region" description="Helical" evidence="6">
    <location>
        <begin position="172"/>
        <end position="192"/>
    </location>
</feature>
<name>A0A6A6HBG1_VIRVR</name>
<dbReference type="GO" id="GO:0016020">
    <property type="term" value="C:membrane"/>
    <property type="evidence" value="ECO:0007669"/>
    <property type="project" value="UniProtKB-SubCell"/>
</dbReference>
<gene>
    <name evidence="8" type="ORF">EV356DRAFT_559036</name>
</gene>
<protein>
    <submittedName>
        <fullName evidence="8">Amino acid transporter</fullName>
    </submittedName>
</protein>
<dbReference type="AlphaFoldDB" id="A0A6A6HBG1"/>
<dbReference type="OrthoDB" id="294730at2759"/>
<sequence>MVAEIISLGILSLPAGIATLGYATGLICQIIVGALGAYTGYLIWKFKMQHPTIQSFADAGYIMGGRYLEWVFMVAGYLNLVFIAAAHILTFKTAMTHITHTSLCAILWSVIAVLVSFVLTIKRTSLSQSYVSVLSCLSITIAIIVVTTALALHPTSHLPSLHPPHHDFPTSFRAILNMVTSFCGHVAFIGFISELRSPATFPKALAVTEVAAAVYYCVIAALVYHFAGDAVASPAINSAPAHWRLAAWCVAMPTIVVAGVINIHVATKQVYVRYWRGTHVVNQRSVRSYASWMAMLGGGWALAWVLAEAIPDFHHFLAFISALFNGWFMLAIPAMFWFYMHKGAYFRNWKRVVGFVVNLLILVIGIMIFVVGMYTSGIALAHGEGGKPFSCKI</sequence>
<dbReference type="PANTHER" id="PTHR22950">
    <property type="entry name" value="AMINO ACID TRANSPORTER"/>
    <property type="match status" value="1"/>
</dbReference>
<feature type="transmembrane region" description="Helical" evidence="6">
    <location>
        <begin position="20"/>
        <end position="44"/>
    </location>
</feature>
<feature type="transmembrane region" description="Helical" evidence="6">
    <location>
        <begin position="204"/>
        <end position="225"/>
    </location>
</feature>
<feature type="transmembrane region" description="Helical" evidence="6">
    <location>
        <begin position="131"/>
        <end position="152"/>
    </location>
</feature>
<keyword evidence="4 6" id="KW-1133">Transmembrane helix</keyword>
<evidence type="ECO:0000256" key="5">
    <source>
        <dbReference type="ARBA" id="ARBA00023136"/>
    </source>
</evidence>
<dbReference type="GO" id="GO:0015179">
    <property type="term" value="F:L-amino acid transmembrane transporter activity"/>
    <property type="evidence" value="ECO:0007669"/>
    <property type="project" value="TreeGrafter"/>
</dbReference>
<dbReference type="EMBL" id="ML991793">
    <property type="protein sequence ID" value="KAF2235179.1"/>
    <property type="molecule type" value="Genomic_DNA"/>
</dbReference>
<feature type="transmembrane region" description="Helical" evidence="6">
    <location>
        <begin position="286"/>
        <end position="307"/>
    </location>
</feature>
<evidence type="ECO:0000313" key="8">
    <source>
        <dbReference type="EMBL" id="KAF2235179.1"/>
    </source>
</evidence>
<accession>A0A6A6HBG1</accession>
<dbReference type="InterPro" id="IPR013057">
    <property type="entry name" value="AA_transpt_TM"/>
</dbReference>
<evidence type="ECO:0000256" key="2">
    <source>
        <dbReference type="ARBA" id="ARBA00008066"/>
    </source>
</evidence>